<evidence type="ECO:0000313" key="11">
    <source>
        <dbReference type="Proteomes" id="UP000014500"/>
    </source>
</evidence>
<name>T1IIW7_STRMM</name>
<dbReference type="PROSITE" id="PS50897">
    <property type="entry name" value="CTLH"/>
    <property type="match status" value="1"/>
</dbReference>
<dbReference type="SMART" id="SM00757">
    <property type="entry name" value="CRA"/>
    <property type="match status" value="1"/>
</dbReference>
<evidence type="ECO:0000259" key="8">
    <source>
        <dbReference type="PROSITE" id="PS50897"/>
    </source>
</evidence>
<dbReference type="HOGENOM" id="CLU_020227_3_1_1"/>
<dbReference type="PANTHER" id="PTHR12170">
    <property type="entry name" value="MACROPHAGE ERYTHROBLAST ATTACHER-RELATED"/>
    <property type="match status" value="1"/>
</dbReference>
<keyword evidence="7" id="KW-0175">Coiled coil</keyword>
<protein>
    <recommendedName>
        <fullName evidence="12">RING-Gid-type domain-containing protein</fullName>
    </recommendedName>
</protein>
<dbReference type="FunFam" id="3.30.40.10:FF:000143">
    <property type="entry name" value="Regulator of gluconeogenesis Rmd5"/>
    <property type="match status" value="1"/>
</dbReference>
<evidence type="ECO:0008006" key="12">
    <source>
        <dbReference type="Google" id="ProtNLM"/>
    </source>
</evidence>
<proteinExistence type="predicted"/>
<feature type="coiled-coil region" evidence="7">
    <location>
        <begin position="132"/>
        <end position="193"/>
    </location>
</feature>
<reference evidence="10" key="2">
    <citation type="submission" date="2015-02" db="UniProtKB">
        <authorList>
            <consortium name="EnsemblMetazoa"/>
        </authorList>
    </citation>
    <scope>IDENTIFICATION</scope>
</reference>
<dbReference type="AlphaFoldDB" id="T1IIW7"/>
<dbReference type="GO" id="GO:0005737">
    <property type="term" value="C:cytoplasm"/>
    <property type="evidence" value="ECO:0007669"/>
    <property type="project" value="UniProtKB-SubCell"/>
</dbReference>
<dbReference type="InterPro" id="IPR044063">
    <property type="entry name" value="ZF_RING_GID"/>
</dbReference>
<evidence type="ECO:0000256" key="2">
    <source>
        <dbReference type="ARBA" id="ARBA00022490"/>
    </source>
</evidence>
<evidence type="ECO:0000256" key="6">
    <source>
        <dbReference type="PROSITE-ProRule" id="PRU01215"/>
    </source>
</evidence>
<dbReference type="InterPro" id="IPR045098">
    <property type="entry name" value="Fyv10_fam"/>
</dbReference>
<feature type="domain" description="CTLH" evidence="8">
    <location>
        <begin position="153"/>
        <end position="210"/>
    </location>
</feature>
<dbReference type="InterPro" id="IPR006595">
    <property type="entry name" value="CTLH_C"/>
</dbReference>
<feature type="domain" description="RING-Gid-type" evidence="9">
    <location>
        <begin position="346"/>
        <end position="392"/>
    </location>
</feature>
<dbReference type="GO" id="GO:0061630">
    <property type="term" value="F:ubiquitin protein ligase activity"/>
    <property type="evidence" value="ECO:0007669"/>
    <property type="project" value="InterPro"/>
</dbReference>
<dbReference type="eggNOG" id="KOG2817">
    <property type="taxonomic scope" value="Eukaryota"/>
</dbReference>
<dbReference type="GO" id="GO:0034657">
    <property type="term" value="C:GID complex"/>
    <property type="evidence" value="ECO:0007669"/>
    <property type="project" value="TreeGrafter"/>
</dbReference>
<reference evidence="11" key="1">
    <citation type="submission" date="2011-05" db="EMBL/GenBank/DDBJ databases">
        <authorList>
            <person name="Richards S.R."/>
            <person name="Qu J."/>
            <person name="Jiang H."/>
            <person name="Jhangiani S.N."/>
            <person name="Agravi P."/>
            <person name="Goodspeed R."/>
            <person name="Gross S."/>
            <person name="Mandapat C."/>
            <person name="Jackson L."/>
            <person name="Mathew T."/>
            <person name="Pu L."/>
            <person name="Thornton R."/>
            <person name="Saada N."/>
            <person name="Wilczek-Boney K.B."/>
            <person name="Lee S."/>
            <person name="Kovar C."/>
            <person name="Wu Y."/>
            <person name="Scherer S.E."/>
            <person name="Worley K.C."/>
            <person name="Muzny D.M."/>
            <person name="Gibbs R."/>
        </authorList>
    </citation>
    <scope>NUCLEOTIDE SEQUENCE</scope>
    <source>
        <strain evidence="11">Brora</strain>
    </source>
</reference>
<comment type="subcellular location">
    <subcellularLocation>
        <location evidence="1">Cytoplasm</location>
    </subcellularLocation>
</comment>
<feature type="zinc finger region" description="RING-Gid-type" evidence="6">
    <location>
        <begin position="346"/>
        <end position="392"/>
    </location>
</feature>
<keyword evidence="11" id="KW-1185">Reference proteome</keyword>
<dbReference type="PROSITE" id="PS51867">
    <property type="entry name" value="ZF_RING_GID"/>
    <property type="match status" value="1"/>
</dbReference>
<dbReference type="OMA" id="LIRECKM"/>
<dbReference type="InterPro" id="IPR024964">
    <property type="entry name" value="CTLH/CRA"/>
</dbReference>
<keyword evidence="3" id="KW-0479">Metal-binding</keyword>
<dbReference type="EMBL" id="JH430212">
    <property type="status" value="NOT_ANNOTATED_CDS"/>
    <property type="molecule type" value="Genomic_DNA"/>
</dbReference>
<organism evidence="10 11">
    <name type="scientific">Strigamia maritima</name>
    <name type="common">European centipede</name>
    <name type="synonym">Geophilus maritimus</name>
    <dbReference type="NCBI Taxonomy" id="126957"/>
    <lineage>
        <taxon>Eukaryota</taxon>
        <taxon>Metazoa</taxon>
        <taxon>Ecdysozoa</taxon>
        <taxon>Arthropoda</taxon>
        <taxon>Myriapoda</taxon>
        <taxon>Chilopoda</taxon>
        <taxon>Pleurostigmophora</taxon>
        <taxon>Geophilomorpha</taxon>
        <taxon>Linotaeniidae</taxon>
        <taxon>Strigamia</taxon>
    </lineage>
</organism>
<dbReference type="PANTHER" id="PTHR12170:SF3">
    <property type="entry name" value="GH10162P"/>
    <property type="match status" value="1"/>
</dbReference>
<dbReference type="PhylomeDB" id="T1IIW7"/>
<evidence type="ECO:0000256" key="3">
    <source>
        <dbReference type="ARBA" id="ARBA00022723"/>
    </source>
</evidence>
<evidence type="ECO:0000256" key="4">
    <source>
        <dbReference type="ARBA" id="ARBA00022771"/>
    </source>
</evidence>
<evidence type="ECO:0000259" key="9">
    <source>
        <dbReference type="PROSITE" id="PS51867"/>
    </source>
</evidence>
<evidence type="ECO:0000256" key="1">
    <source>
        <dbReference type="ARBA" id="ARBA00004496"/>
    </source>
</evidence>
<evidence type="ECO:0000313" key="10">
    <source>
        <dbReference type="EnsemblMetazoa" id="SMAR000820-PA"/>
    </source>
</evidence>
<dbReference type="InterPro" id="IPR006594">
    <property type="entry name" value="LisH"/>
</dbReference>
<dbReference type="GO" id="GO:0043161">
    <property type="term" value="P:proteasome-mediated ubiquitin-dependent protein catabolic process"/>
    <property type="evidence" value="ECO:0007669"/>
    <property type="project" value="InterPro"/>
</dbReference>
<dbReference type="EnsemblMetazoa" id="SMAR000820-RA">
    <property type="protein sequence ID" value="SMAR000820-PA"/>
    <property type="gene ID" value="SMAR000820"/>
</dbReference>
<dbReference type="GO" id="GO:0005634">
    <property type="term" value="C:nucleus"/>
    <property type="evidence" value="ECO:0007669"/>
    <property type="project" value="TreeGrafter"/>
</dbReference>
<evidence type="ECO:0000256" key="7">
    <source>
        <dbReference type="SAM" id="Coils"/>
    </source>
</evidence>
<accession>T1IIW7</accession>
<dbReference type="PROSITE" id="PS50896">
    <property type="entry name" value="LISH"/>
    <property type="match status" value="1"/>
</dbReference>
<dbReference type="SMART" id="SM00668">
    <property type="entry name" value="CTLH"/>
    <property type="match status" value="1"/>
</dbReference>
<sequence>MDSCIAVERELEKVLSKFGSIKDYTDKTLGDLIEYVCNLQRELNEVPNENEIVATQALIMGQCIKKVKDTVARIASEHRDVHSAVSKVGKSIDRNFTADFGTTSAEEVFEGSDKAQLLNQVICEHFYRQGMLDIGEELVKEAKLTIDEHKKEPFFELNRILDGLKHHDLQPALKWAQENRQNLMQQNSKLEFNLHRLMFIELISQGVDKQEEIIHYARQNFPLFAGQHESDIQALMGSLLYIRQGIADSPYNYLLDPIHWLDICDLFTRDACALLGLSVDSPLSAQSINFVFVDSINAGCTALPALLNIKQVMLQRQVTGVWSSRDELPIEIDLGREYRYHSVFACPILRQQSTESNPPMRLMCGHVISRDALNKLASGNKYARNMLKCPYCPVEQTPAEARLIHF</sequence>
<dbReference type="SUPFAM" id="SSF57850">
    <property type="entry name" value="RING/U-box"/>
    <property type="match status" value="1"/>
</dbReference>
<keyword evidence="2" id="KW-0963">Cytoplasm</keyword>
<dbReference type="Proteomes" id="UP000014500">
    <property type="component" value="Unassembled WGS sequence"/>
</dbReference>
<dbReference type="GO" id="GO:0008270">
    <property type="term" value="F:zinc ion binding"/>
    <property type="evidence" value="ECO:0007669"/>
    <property type="project" value="UniProtKB-KW"/>
</dbReference>
<dbReference type="STRING" id="126957.T1IIW7"/>
<evidence type="ECO:0000256" key="5">
    <source>
        <dbReference type="ARBA" id="ARBA00022833"/>
    </source>
</evidence>
<keyword evidence="4 6" id="KW-0863">Zinc-finger</keyword>
<dbReference type="Pfam" id="PF10607">
    <property type="entry name" value="CTLH"/>
    <property type="match status" value="1"/>
</dbReference>
<dbReference type="InterPro" id="IPR013144">
    <property type="entry name" value="CRA_dom"/>
</dbReference>
<keyword evidence="5" id="KW-0862">Zinc</keyword>